<dbReference type="AlphaFoldDB" id="A0A2I0URQ3"/>
<keyword evidence="3" id="KW-1185">Reference proteome</keyword>
<reference evidence="3" key="2">
    <citation type="submission" date="2017-12" db="EMBL/GenBank/DDBJ databases">
        <title>Genome sequence of the Bar-tailed Godwit (Limosa lapponica baueri).</title>
        <authorList>
            <person name="Lima N.C.B."/>
            <person name="Parody-Merino A.M."/>
            <person name="Battley P.F."/>
            <person name="Fidler A.E."/>
            <person name="Prosdocimi F."/>
        </authorList>
    </citation>
    <scope>NUCLEOTIDE SEQUENCE [LARGE SCALE GENOMIC DNA]</scope>
</reference>
<evidence type="ECO:0000313" key="2">
    <source>
        <dbReference type="EMBL" id="PKU48718.1"/>
    </source>
</evidence>
<organism evidence="2 3">
    <name type="scientific">Limosa lapponica baueri</name>
    <dbReference type="NCBI Taxonomy" id="1758121"/>
    <lineage>
        <taxon>Eukaryota</taxon>
        <taxon>Metazoa</taxon>
        <taxon>Chordata</taxon>
        <taxon>Craniata</taxon>
        <taxon>Vertebrata</taxon>
        <taxon>Euteleostomi</taxon>
        <taxon>Archelosauria</taxon>
        <taxon>Archosauria</taxon>
        <taxon>Dinosauria</taxon>
        <taxon>Saurischia</taxon>
        <taxon>Theropoda</taxon>
        <taxon>Coelurosauria</taxon>
        <taxon>Aves</taxon>
        <taxon>Neognathae</taxon>
        <taxon>Neoaves</taxon>
        <taxon>Charadriiformes</taxon>
        <taxon>Scolopacidae</taxon>
        <taxon>Limosa</taxon>
    </lineage>
</organism>
<feature type="region of interest" description="Disordered" evidence="1">
    <location>
        <begin position="46"/>
        <end position="66"/>
    </location>
</feature>
<evidence type="ECO:0000256" key="1">
    <source>
        <dbReference type="SAM" id="MobiDB-lite"/>
    </source>
</evidence>
<protein>
    <submittedName>
        <fullName evidence="2">Uncharacterized protein</fullName>
    </submittedName>
</protein>
<accession>A0A2I0URQ3</accession>
<dbReference type="PANTHER" id="PTHR33332">
    <property type="entry name" value="REVERSE TRANSCRIPTASE DOMAIN-CONTAINING PROTEIN"/>
    <property type="match status" value="1"/>
</dbReference>
<dbReference type="EMBL" id="KZ505648">
    <property type="protein sequence ID" value="PKU48718.1"/>
    <property type="molecule type" value="Genomic_DNA"/>
</dbReference>
<gene>
    <name evidence="2" type="ORF">llap_1042</name>
</gene>
<name>A0A2I0URQ3_LIMLA</name>
<evidence type="ECO:0000313" key="3">
    <source>
        <dbReference type="Proteomes" id="UP000233556"/>
    </source>
</evidence>
<sequence length="329" mass="37525">MPAGSKTDPLLATAEPISDSGSASVITYFCARAIAVGDRRENMGENSADTKVCEEGEGGGAPGTGAEISLQPVVKTMVRHAVPLAAPGGPWWSRYPPMGIQHRSRWMLEGGCDPVGSSHWSRFLAGPVEREEPTLEQRNLGRRLPRKTLHPNMIDYKMWEFGEWDVKAKETWWLIVSVAKARDLDRLDQRAEASGMRFNKDKYWVLHLGHNNPMQCYRLGGVAGMRLSRKDLGLFFNIQLNMSQQYAQVAKKANNILACIRNSVSSRTREVIVRLYLEVVRLHLNYYVQFWAPHYKKDTEVLEYIQRRAMELVRGLENKYYEERLRELG</sequence>
<dbReference type="OrthoDB" id="419189at2759"/>
<dbReference type="Proteomes" id="UP000233556">
    <property type="component" value="Unassembled WGS sequence"/>
</dbReference>
<reference evidence="3" key="1">
    <citation type="submission" date="2017-11" db="EMBL/GenBank/DDBJ databases">
        <authorList>
            <person name="Lima N.C."/>
            <person name="Parody-Merino A.M."/>
            <person name="Battley P.F."/>
            <person name="Fidler A.E."/>
            <person name="Prosdocimi F."/>
        </authorList>
    </citation>
    <scope>NUCLEOTIDE SEQUENCE [LARGE SCALE GENOMIC DNA]</scope>
</reference>
<proteinExistence type="predicted"/>